<feature type="transmembrane region" description="Helical" evidence="7">
    <location>
        <begin position="12"/>
        <end position="33"/>
    </location>
</feature>
<keyword evidence="4 6" id="KW-1015">Disulfide bond</keyword>
<evidence type="ECO:0000256" key="1">
    <source>
        <dbReference type="ARBA" id="ARBA00004613"/>
    </source>
</evidence>
<keyword evidence="3 6" id="KW-0732">Signal</keyword>
<proteinExistence type="predicted"/>
<reference evidence="8" key="1">
    <citation type="journal article" date="2017" name="Parasit. Vectors">
        <title>Sialotranscriptomics of Rhipicephalus zambeziensis reveals intricate expression profiles of secretory proteins and suggests tight temporal transcriptional regulation during blood-feeding.</title>
        <authorList>
            <person name="de Castro M.H."/>
            <person name="de Klerk D."/>
            <person name="Pienaar R."/>
            <person name="Rees D.J.G."/>
            <person name="Mans B.J."/>
        </authorList>
    </citation>
    <scope>NUCLEOTIDE SEQUENCE</scope>
    <source>
        <tissue evidence="8">Salivary glands</tissue>
    </source>
</reference>
<keyword evidence="7" id="KW-0472">Membrane</keyword>
<keyword evidence="2 6" id="KW-0964">Secreted</keyword>
<evidence type="ECO:0000256" key="4">
    <source>
        <dbReference type="ARBA" id="ARBA00023157"/>
    </source>
</evidence>
<dbReference type="EMBL" id="GFPF01000930">
    <property type="protein sequence ID" value="MAA12076.1"/>
    <property type="molecule type" value="Transcribed_RNA"/>
</dbReference>
<sequence>MQRSWLLRKIEMVLFRLNISYIVVSVLLFQQAYLERSADCSIQLNTPGGKRNVGCYWTCDNVATTTRDGEECIAVKNEGYQAMNLLTNYTCSMGYCKLHKCIRSGLSLTCWRGLDTFEWQ</sequence>
<evidence type="ECO:0000256" key="3">
    <source>
        <dbReference type="ARBA" id="ARBA00022729"/>
    </source>
</evidence>
<evidence type="ECO:0000256" key="6">
    <source>
        <dbReference type="RuleBase" id="RU369006"/>
    </source>
</evidence>
<keyword evidence="7" id="KW-0812">Transmembrane</keyword>
<evidence type="ECO:0000256" key="7">
    <source>
        <dbReference type="SAM" id="Phobius"/>
    </source>
</evidence>
<dbReference type="AlphaFoldDB" id="A0A224Y3D8"/>
<comment type="function">
    <text evidence="6">Salivary chemokine-binding protein which binds to host chemokines.</text>
</comment>
<organism evidence="8">
    <name type="scientific">Rhipicephalus zambeziensis</name>
    <dbReference type="NCBI Taxonomy" id="60191"/>
    <lineage>
        <taxon>Eukaryota</taxon>
        <taxon>Metazoa</taxon>
        <taxon>Ecdysozoa</taxon>
        <taxon>Arthropoda</taxon>
        <taxon>Chelicerata</taxon>
        <taxon>Arachnida</taxon>
        <taxon>Acari</taxon>
        <taxon>Parasitiformes</taxon>
        <taxon>Ixodida</taxon>
        <taxon>Ixodoidea</taxon>
        <taxon>Ixodidae</taxon>
        <taxon>Rhipicephalinae</taxon>
        <taxon>Rhipicephalus</taxon>
        <taxon>Rhipicephalus</taxon>
    </lineage>
</organism>
<dbReference type="Pfam" id="PF19429">
    <property type="entry name" value="EVA_Class_A"/>
    <property type="match status" value="1"/>
</dbReference>
<keyword evidence="5 6" id="KW-0325">Glycoprotein</keyword>
<protein>
    <recommendedName>
        <fullName evidence="6">Evasin</fullName>
    </recommendedName>
</protein>
<evidence type="ECO:0000256" key="5">
    <source>
        <dbReference type="ARBA" id="ARBA00023180"/>
    </source>
</evidence>
<evidence type="ECO:0000313" key="8">
    <source>
        <dbReference type="EMBL" id="MAA12076.1"/>
    </source>
</evidence>
<keyword evidence="7" id="KW-1133">Transmembrane helix</keyword>
<dbReference type="GO" id="GO:0019957">
    <property type="term" value="F:C-C chemokine binding"/>
    <property type="evidence" value="ECO:0007669"/>
    <property type="project" value="InterPro"/>
</dbReference>
<comment type="subcellular location">
    <subcellularLocation>
        <location evidence="1 6">Secreted</location>
    </subcellularLocation>
</comment>
<name>A0A224Y3D8_9ACAR</name>
<evidence type="ECO:0000256" key="2">
    <source>
        <dbReference type="ARBA" id="ARBA00022525"/>
    </source>
</evidence>
<dbReference type="GO" id="GO:0005576">
    <property type="term" value="C:extracellular region"/>
    <property type="evidence" value="ECO:0007669"/>
    <property type="project" value="UniProtKB-SubCell"/>
</dbReference>
<dbReference type="InterPro" id="IPR045797">
    <property type="entry name" value="EVA_Class_A"/>
</dbReference>
<dbReference type="Gene3D" id="2.30.130.100">
    <property type="match status" value="1"/>
</dbReference>
<accession>A0A224Y3D8</accession>